<dbReference type="EMBL" id="GGEC01005214">
    <property type="protein sequence ID" value="MBW85697.1"/>
    <property type="molecule type" value="Transcribed_RNA"/>
</dbReference>
<organism evidence="1">
    <name type="scientific">Rhizophora mucronata</name>
    <name type="common">Asiatic mangrove</name>
    <dbReference type="NCBI Taxonomy" id="61149"/>
    <lineage>
        <taxon>Eukaryota</taxon>
        <taxon>Viridiplantae</taxon>
        <taxon>Streptophyta</taxon>
        <taxon>Embryophyta</taxon>
        <taxon>Tracheophyta</taxon>
        <taxon>Spermatophyta</taxon>
        <taxon>Magnoliopsida</taxon>
        <taxon>eudicotyledons</taxon>
        <taxon>Gunneridae</taxon>
        <taxon>Pentapetalae</taxon>
        <taxon>rosids</taxon>
        <taxon>fabids</taxon>
        <taxon>Malpighiales</taxon>
        <taxon>Rhizophoraceae</taxon>
        <taxon>Rhizophora</taxon>
    </lineage>
</organism>
<proteinExistence type="predicted"/>
<reference evidence="1" key="1">
    <citation type="submission" date="2018-02" db="EMBL/GenBank/DDBJ databases">
        <title>Rhizophora mucronata_Transcriptome.</title>
        <authorList>
            <person name="Meera S.P."/>
            <person name="Sreeshan A."/>
            <person name="Augustine A."/>
        </authorList>
    </citation>
    <scope>NUCLEOTIDE SEQUENCE</scope>
    <source>
        <tissue evidence="1">Leaf</tissue>
    </source>
</reference>
<dbReference type="AlphaFoldDB" id="A0A2P2IWW5"/>
<protein>
    <submittedName>
        <fullName evidence="1">Uncharacterized protein</fullName>
    </submittedName>
</protein>
<name>A0A2P2IWW5_RHIMU</name>
<accession>A0A2P2IWW5</accession>
<sequence>MWMLRLLVLFLLLVSNGSVLFCSV</sequence>
<evidence type="ECO:0000313" key="1">
    <source>
        <dbReference type="EMBL" id="MBW85697.1"/>
    </source>
</evidence>